<evidence type="ECO:0000256" key="1">
    <source>
        <dbReference type="ARBA" id="ARBA00001965"/>
    </source>
</evidence>
<evidence type="ECO:0000259" key="8">
    <source>
        <dbReference type="Pfam" id="PF04444"/>
    </source>
</evidence>
<comment type="similarity">
    <text evidence="2">Belongs to the intradiol ring-cleavage dioxygenase family.</text>
</comment>
<evidence type="ECO:0000256" key="2">
    <source>
        <dbReference type="ARBA" id="ARBA00007825"/>
    </source>
</evidence>
<evidence type="ECO:0000256" key="3">
    <source>
        <dbReference type="ARBA" id="ARBA00022723"/>
    </source>
</evidence>
<dbReference type="STRING" id="2082308.A0A2K1QR07"/>
<evidence type="ECO:0000259" key="7">
    <source>
        <dbReference type="Pfam" id="PF00775"/>
    </source>
</evidence>
<evidence type="ECO:0008006" key="11">
    <source>
        <dbReference type="Google" id="ProtNLM"/>
    </source>
</evidence>
<protein>
    <recommendedName>
        <fullName evidence="11">Hydroxyquinol 1,2-dioxygenase</fullName>
    </recommendedName>
</protein>
<gene>
    <name evidence="9" type="ORF">CAC42_7063</name>
</gene>
<dbReference type="InterPro" id="IPR050770">
    <property type="entry name" value="Intradiol_RC_Dioxygenase"/>
</dbReference>
<comment type="cofactor">
    <cofactor evidence="1">
        <name>Fe(3+)</name>
        <dbReference type="ChEBI" id="CHEBI:29034"/>
    </cofactor>
</comment>
<dbReference type="Gene3D" id="2.60.130.10">
    <property type="entry name" value="Aromatic compound dioxygenase"/>
    <property type="match status" value="1"/>
</dbReference>
<evidence type="ECO:0000313" key="9">
    <source>
        <dbReference type="EMBL" id="PNS17380.1"/>
    </source>
</evidence>
<dbReference type="EMBL" id="NKHZ01000051">
    <property type="protein sequence ID" value="PNS17380.1"/>
    <property type="molecule type" value="Genomic_DNA"/>
</dbReference>
<sequence length="333" mass="37173">MPQAVPVDLSHLPPIKDLTTDNITENVVLINNQCPDPRARYVFERLIWHMHEFARETRLSTDEWMKGLDFLTDVGQASTDLRREMILLSDTLGLSALVDAIDHPRTKESTEGTVLGPFHTHDAKVVENGHAMHTDPDGEPLLVVCTVKDTEGRSVEGCQIDVWEGDSHGNYDVQYENRSGPDGRGILFSDEKGVFWFKAVKPVSYPIPLDGPVAAMLRFLNRHPNRPGHVHFFLRKKGFDPLITALYPRGDPHESSDPVFGVKSSLVVDYTSADATMAKTYNVKEGTAVLSYDFVLITEEATLKLRKEKALEAIKKMGKPLEGFKGLPVLDVD</sequence>
<keyword evidence="6" id="KW-0408">Iron</keyword>
<keyword evidence="10" id="KW-1185">Reference proteome</keyword>
<dbReference type="AlphaFoldDB" id="A0A2K1QR07"/>
<feature type="domain" description="Catechol dioxygenase N-terminal" evidence="8">
    <location>
        <begin position="36"/>
        <end position="109"/>
    </location>
</feature>
<dbReference type="InParanoid" id="A0A2K1QR07"/>
<evidence type="ECO:0000256" key="6">
    <source>
        <dbReference type="ARBA" id="ARBA00023004"/>
    </source>
</evidence>
<dbReference type="InterPro" id="IPR007535">
    <property type="entry name" value="Catechol_dOase_N"/>
</dbReference>
<dbReference type="PANTHER" id="PTHR33711:SF7">
    <property type="entry name" value="INTRADIOL RING-CLEAVAGE DIOXYGENASES DOMAIN-CONTAINING PROTEIN-RELATED"/>
    <property type="match status" value="1"/>
</dbReference>
<dbReference type="Pfam" id="PF04444">
    <property type="entry name" value="Dioxygenase_N"/>
    <property type="match status" value="1"/>
</dbReference>
<comment type="caution">
    <text evidence="9">The sequence shown here is derived from an EMBL/GenBank/DDBJ whole genome shotgun (WGS) entry which is preliminary data.</text>
</comment>
<reference evidence="9 10" key="1">
    <citation type="submission" date="2017-06" db="EMBL/GenBank/DDBJ databases">
        <title>Draft genome sequence of a variant of Elsinoe murrayae.</title>
        <authorList>
            <person name="Cheng Q."/>
        </authorList>
    </citation>
    <scope>NUCLEOTIDE SEQUENCE [LARGE SCALE GENOMIC DNA]</scope>
    <source>
        <strain evidence="9 10">CQ-2017a</strain>
    </source>
</reference>
<dbReference type="GO" id="GO:0008199">
    <property type="term" value="F:ferric iron binding"/>
    <property type="evidence" value="ECO:0007669"/>
    <property type="project" value="InterPro"/>
</dbReference>
<evidence type="ECO:0000313" key="10">
    <source>
        <dbReference type="Proteomes" id="UP000243797"/>
    </source>
</evidence>
<feature type="domain" description="Intradiol ring-cleavage dioxygenases" evidence="7">
    <location>
        <begin position="116"/>
        <end position="296"/>
    </location>
</feature>
<keyword evidence="3" id="KW-0479">Metal-binding</keyword>
<keyword evidence="4" id="KW-0223">Dioxygenase</keyword>
<dbReference type="GO" id="GO:0009712">
    <property type="term" value="P:catechol-containing compound metabolic process"/>
    <property type="evidence" value="ECO:0007669"/>
    <property type="project" value="InterPro"/>
</dbReference>
<dbReference type="InterPro" id="IPR015889">
    <property type="entry name" value="Intradiol_dOase_core"/>
</dbReference>
<dbReference type="OrthoDB" id="5238185at2759"/>
<dbReference type="Proteomes" id="UP000243797">
    <property type="component" value="Unassembled WGS sequence"/>
</dbReference>
<accession>A0A2K1QR07</accession>
<organism evidence="9 10">
    <name type="scientific">Sphaceloma murrayae</name>
    <dbReference type="NCBI Taxonomy" id="2082308"/>
    <lineage>
        <taxon>Eukaryota</taxon>
        <taxon>Fungi</taxon>
        <taxon>Dikarya</taxon>
        <taxon>Ascomycota</taxon>
        <taxon>Pezizomycotina</taxon>
        <taxon>Dothideomycetes</taxon>
        <taxon>Dothideomycetidae</taxon>
        <taxon>Myriangiales</taxon>
        <taxon>Elsinoaceae</taxon>
        <taxon>Sphaceloma</taxon>
    </lineage>
</organism>
<proteinExistence type="inferred from homology"/>
<evidence type="ECO:0000256" key="5">
    <source>
        <dbReference type="ARBA" id="ARBA00023002"/>
    </source>
</evidence>
<dbReference type="Pfam" id="PF00775">
    <property type="entry name" value="Dioxygenase_C"/>
    <property type="match status" value="1"/>
</dbReference>
<dbReference type="PANTHER" id="PTHR33711">
    <property type="entry name" value="DIOXYGENASE, PUTATIVE (AFU_ORTHOLOGUE AFUA_2G02910)-RELATED"/>
    <property type="match status" value="1"/>
</dbReference>
<evidence type="ECO:0000256" key="4">
    <source>
        <dbReference type="ARBA" id="ARBA00022964"/>
    </source>
</evidence>
<keyword evidence="5" id="KW-0560">Oxidoreductase</keyword>
<dbReference type="GO" id="GO:0018576">
    <property type="term" value="F:catechol 1,2-dioxygenase activity"/>
    <property type="evidence" value="ECO:0007669"/>
    <property type="project" value="InterPro"/>
</dbReference>
<name>A0A2K1QR07_9PEZI</name>
<dbReference type="SUPFAM" id="SSF49482">
    <property type="entry name" value="Aromatic compound dioxygenase"/>
    <property type="match status" value="1"/>
</dbReference>
<dbReference type="InterPro" id="IPR000627">
    <property type="entry name" value="Intradiol_dOase_C"/>
</dbReference>